<comment type="cofactor">
    <cofactor evidence="1">
        <name>a divalent metal cation</name>
        <dbReference type="ChEBI" id="CHEBI:60240"/>
    </cofactor>
</comment>
<dbReference type="RefSeq" id="WP_341427104.1">
    <property type="nucleotide sequence ID" value="NZ_JBBUTG010000011.1"/>
</dbReference>
<dbReference type="InterPro" id="IPR012340">
    <property type="entry name" value="NA-bd_OB-fold"/>
</dbReference>
<dbReference type="NCBIfam" id="NF006592">
    <property type="entry name" value="PRK09125.1"/>
    <property type="match status" value="1"/>
</dbReference>
<keyword evidence="3" id="KW-0235">DNA replication</keyword>
<dbReference type="SUPFAM" id="SSF56091">
    <property type="entry name" value="DNA ligase/mRNA capping enzyme, catalytic domain"/>
    <property type="match status" value="1"/>
</dbReference>
<dbReference type="CDD" id="cd07896">
    <property type="entry name" value="Adenylation_kDNA_ligase_like"/>
    <property type="match status" value="1"/>
</dbReference>
<evidence type="ECO:0000259" key="7">
    <source>
        <dbReference type="Pfam" id="PF01068"/>
    </source>
</evidence>
<dbReference type="CDD" id="cd08041">
    <property type="entry name" value="OBF_kDNA_ligase_like"/>
    <property type="match status" value="1"/>
</dbReference>
<dbReference type="InterPro" id="IPR012310">
    <property type="entry name" value="DNA_ligase_ATP-dep_cent"/>
</dbReference>
<evidence type="ECO:0000256" key="4">
    <source>
        <dbReference type="ARBA" id="ARBA00022763"/>
    </source>
</evidence>
<dbReference type="PANTHER" id="PTHR47810:SF1">
    <property type="entry name" value="DNA LIGASE B"/>
    <property type="match status" value="1"/>
</dbReference>
<dbReference type="InterPro" id="IPR029319">
    <property type="entry name" value="DNA_ligase_OB"/>
</dbReference>
<organism evidence="9 10">
    <name type="scientific">Ideonella lacteola</name>
    <dbReference type="NCBI Taxonomy" id="2984193"/>
    <lineage>
        <taxon>Bacteria</taxon>
        <taxon>Pseudomonadati</taxon>
        <taxon>Pseudomonadota</taxon>
        <taxon>Betaproteobacteria</taxon>
        <taxon>Burkholderiales</taxon>
        <taxon>Sphaerotilaceae</taxon>
        <taxon>Ideonella</taxon>
    </lineage>
</organism>
<evidence type="ECO:0000256" key="5">
    <source>
        <dbReference type="ARBA" id="ARBA00023204"/>
    </source>
</evidence>
<evidence type="ECO:0000313" key="10">
    <source>
        <dbReference type="Proteomes" id="UP001371218"/>
    </source>
</evidence>
<evidence type="ECO:0000313" key="9">
    <source>
        <dbReference type="EMBL" id="MEK8032689.1"/>
    </source>
</evidence>
<reference evidence="9 10" key="1">
    <citation type="submission" date="2024-04" db="EMBL/GenBank/DDBJ databases">
        <title>Novel species of the genus Ideonella isolated from streams.</title>
        <authorList>
            <person name="Lu H."/>
        </authorList>
    </citation>
    <scope>NUCLEOTIDE SEQUENCE [LARGE SCALE GENOMIC DNA]</scope>
    <source>
        <strain evidence="9 10">DXS29W</strain>
    </source>
</reference>
<comment type="catalytic activity">
    <reaction evidence="6">
        <text>ATP + (deoxyribonucleotide)n-3'-hydroxyl + 5'-phospho-(deoxyribonucleotide)m = (deoxyribonucleotide)n+m + AMP + diphosphate.</text>
        <dbReference type="EC" id="6.5.1.1"/>
    </reaction>
</comment>
<feature type="domain" description="DNA ligase OB-like" evidence="8">
    <location>
        <begin position="203"/>
        <end position="267"/>
    </location>
</feature>
<evidence type="ECO:0000256" key="1">
    <source>
        <dbReference type="ARBA" id="ARBA00001968"/>
    </source>
</evidence>
<evidence type="ECO:0000259" key="8">
    <source>
        <dbReference type="Pfam" id="PF14743"/>
    </source>
</evidence>
<dbReference type="EMBL" id="JBBUTG010000011">
    <property type="protein sequence ID" value="MEK8032689.1"/>
    <property type="molecule type" value="Genomic_DNA"/>
</dbReference>
<dbReference type="Gene3D" id="3.30.1490.70">
    <property type="match status" value="1"/>
</dbReference>
<evidence type="ECO:0000256" key="6">
    <source>
        <dbReference type="ARBA" id="ARBA00034003"/>
    </source>
</evidence>
<proteinExistence type="predicted"/>
<dbReference type="Gene3D" id="2.40.50.140">
    <property type="entry name" value="Nucleic acid-binding proteins"/>
    <property type="match status" value="1"/>
</dbReference>
<evidence type="ECO:0000256" key="3">
    <source>
        <dbReference type="ARBA" id="ARBA00022705"/>
    </source>
</evidence>
<dbReference type="SUPFAM" id="SSF50249">
    <property type="entry name" value="Nucleic acid-binding proteins"/>
    <property type="match status" value="1"/>
</dbReference>
<keyword evidence="4" id="KW-0227">DNA damage</keyword>
<keyword evidence="5" id="KW-0234">DNA repair</keyword>
<dbReference type="Proteomes" id="UP001371218">
    <property type="component" value="Unassembled WGS sequence"/>
</dbReference>
<sequence>MPVTTPVRAAAEPPPALLLAREAADGQDPWGYLVSEKFDGVRAYWDGARLRFRGGGTVAAPAAFLAGLPAGQPLDGELWLGRGRFDELSSIVRRGHADAHAWGRVHYMVFECPNGEGSFAQRVQRLQTWAAASPMRSWQPVEQTQVAHAAALQQRLEHVVADGGEGLVLHRADALYSTGRSDVLLKLKPAHDAEAVVMGYTRGEGRFEGQTGALRVRDDNGREFLVGSGLTDEQRRDPPPLGSVVTYRWRGETLQGLPRFPTLVRVREAGW</sequence>
<dbReference type="PANTHER" id="PTHR47810">
    <property type="entry name" value="DNA LIGASE"/>
    <property type="match status" value="1"/>
</dbReference>
<comment type="caution">
    <text evidence="9">The sequence shown here is derived from an EMBL/GenBank/DDBJ whole genome shotgun (WGS) entry which is preliminary data.</text>
</comment>
<name>A0ABU9BSI0_9BURK</name>
<protein>
    <submittedName>
        <fullName evidence="9">DNA ligase</fullName>
        <ecNumber evidence="9">6.5.1.1</ecNumber>
    </submittedName>
</protein>
<feature type="domain" description="ATP-dependent DNA ligase family profile" evidence="7">
    <location>
        <begin position="84"/>
        <end position="188"/>
    </location>
</feature>
<dbReference type="Gene3D" id="3.30.470.30">
    <property type="entry name" value="DNA ligase/mRNA capping enzyme"/>
    <property type="match status" value="1"/>
</dbReference>
<evidence type="ECO:0000256" key="2">
    <source>
        <dbReference type="ARBA" id="ARBA00022598"/>
    </source>
</evidence>
<dbReference type="Pfam" id="PF01068">
    <property type="entry name" value="DNA_ligase_A_M"/>
    <property type="match status" value="1"/>
</dbReference>
<gene>
    <name evidence="9" type="ORF">AACH06_17860</name>
</gene>
<keyword evidence="2 9" id="KW-0436">Ligase</keyword>
<accession>A0ABU9BSI0</accession>
<dbReference type="EC" id="6.5.1.1" evidence="9"/>
<dbReference type="InterPro" id="IPR050326">
    <property type="entry name" value="NAD_dep_DNA_ligaseB"/>
</dbReference>
<dbReference type="GO" id="GO:0003910">
    <property type="term" value="F:DNA ligase (ATP) activity"/>
    <property type="evidence" value="ECO:0007669"/>
    <property type="project" value="UniProtKB-EC"/>
</dbReference>
<keyword evidence="10" id="KW-1185">Reference proteome</keyword>
<dbReference type="Pfam" id="PF14743">
    <property type="entry name" value="DNA_ligase_OB_2"/>
    <property type="match status" value="1"/>
</dbReference>